<name>A0A453ER33_AEGTS</name>
<keyword evidence="2" id="KW-1133">Transmembrane helix</keyword>
<dbReference type="EnsemblPlants" id="AET3Gv20427700.1">
    <property type="protein sequence ID" value="AET3Gv20427700.1"/>
    <property type="gene ID" value="AET3Gv20427700"/>
</dbReference>
<keyword evidence="2" id="KW-0472">Membrane</keyword>
<dbReference type="AlphaFoldDB" id="A0A453ER33"/>
<protein>
    <submittedName>
        <fullName evidence="3">Uncharacterized protein</fullName>
    </submittedName>
</protein>
<reference evidence="4" key="1">
    <citation type="journal article" date="2014" name="Science">
        <title>Ancient hybridizations among the ancestral genomes of bread wheat.</title>
        <authorList>
            <consortium name="International Wheat Genome Sequencing Consortium,"/>
            <person name="Marcussen T."/>
            <person name="Sandve S.R."/>
            <person name="Heier L."/>
            <person name="Spannagl M."/>
            <person name="Pfeifer M."/>
            <person name="Jakobsen K.S."/>
            <person name="Wulff B.B."/>
            <person name="Steuernagel B."/>
            <person name="Mayer K.F."/>
            <person name="Olsen O.A."/>
        </authorList>
    </citation>
    <scope>NUCLEOTIDE SEQUENCE [LARGE SCALE GENOMIC DNA]</scope>
    <source>
        <strain evidence="4">cv. AL8/78</strain>
    </source>
</reference>
<keyword evidence="2" id="KW-0812">Transmembrane</keyword>
<proteinExistence type="predicted"/>
<reference evidence="4" key="2">
    <citation type="journal article" date="2017" name="Nat. Plants">
        <title>The Aegilops tauschii genome reveals multiple impacts of transposons.</title>
        <authorList>
            <person name="Zhao G."/>
            <person name="Zou C."/>
            <person name="Li K."/>
            <person name="Wang K."/>
            <person name="Li T."/>
            <person name="Gao L."/>
            <person name="Zhang X."/>
            <person name="Wang H."/>
            <person name="Yang Z."/>
            <person name="Liu X."/>
            <person name="Jiang W."/>
            <person name="Mao L."/>
            <person name="Kong X."/>
            <person name="Jiao Y."/>
            <person name="Jia J."/>
        </authorList>
    </citation>
    <scope>NUCLEOTIDE SEQUENCE [LARGE SCALE GENOMIC DNA]</scope>
    <source>
        <strain evidence="4">cv. AL8/78</strain>
    </source>
</reference>
<reference evidence="3" key="3">
    <citation type="journal article" date="2017" name="Nature">
        <title>Genome sequence of the progenitor of the wheat D genome Aegilops tauschii.</title>
        <authorList>
            <person name="Luo M.C."/>
            <person name="Gu Y.Q."/>
            <person name="Puiu D."/>
            <person name="Wang H."/>
            <person name="Twardziok S.O."/>
            <person name="Deal K.R."/>
            <person name="Huo N."/>
            <person name="Zhu T."/>
            <person name="Wang L."/>
            <person name="Wang Y."/>
            <person name="McGuire P.E."/>
            <person name="Liu S."/>
            <person name="Long H."/>
            <person name="Ramasamy R.K."/>
            <person name="Rodriguez J.C."/>
            <person name="Van S.L."/>
            <person name="Yuan L."/>
            <person name="Wang Z."/>
            <person name="Xia Z."/>
            <person name="Xiao L."/>
            <person name="Anderson O.D."/>
            <person name="Ouyang S."/>
            <person name="Liang Y."/>
            <person name="Zimin A.V."/>
            <person name="Pertea G."/>
            <person name="Qi P."/>
            <person name="Bennetzen J.L."/>
            <person name="Dai X."/>
            <person name="Dawson M.W."/>
            <person name="Muller H.G."/>
            <person name="Kugler K."/>
            <person name="Rivarola-Duarte L."/>
            <person name="Spannagl M."/>
            <person name="Mayer K.F.X."/>
            <person name="Lu F.H."/>
            <person name="Bevan M.W."/>
            <person name="Leroy P."/>
            <person name="Li P."/>
            <person name="You F.M."/>
            <person name="Sun Q."/>
            <person name="Liu Z."/>
            <person name="Lyons E."/>
            <person name="Wicker T."/>
            <person name="Salzberg S.L."/>
            <person name="Devos K.M."/>
            <person name="Dvorak J."/>
        </authorList>
    </citation>
    <scope>NUCLEOTIDE SEQUENCE [LARGE SCALE GENOMIC DNA]</scope>
    <source>
        <strain evidence="3">cv. AL8/78</strain>
    </source>
</reference>
<feature type="transmembrane region" description="Helical" evidence="2">
    <location>
        <begin position="74"/>
        <end position="93"/>
    </location>
</feature>
<keyword evidence="4" id="KW-1185">Reference proteome</keyword>
<organism evidence="3 4">
    <name type="scientific">Aegilops tauschii subsp. strangulata</name>
    <name type="common">Goatgrass</name>
    <dbReference type="NCBI Taxonomy" id="200361"/>
    <lineage>
        <taxon>Eukaryota</taxon>
        <taxon>Viridiplantae</taxon>
        <taxon>Streptophyta</taxon>
        <taxon>Embryophyta</taxon>
        <taxon>Tracheophyta</taxon>
        <taxon>Spermatophyta</taxon>
        <taxon>Magnoliopsida</taxon>
        <taxon>Liliopsida</taxon>
        <taxon>Poales</taxon>
        <taxon>Poaceae</taxon>
        <taxon>BOP clade</taxon>
        <taxon>Pooideae</taxon>
        <taxon>Triticodae</taxon>
        <taxon>Triticeae</taxon>
        <taxon>Triticinae</taxon>
        <taxon>Aegilops</taxon>
    </lineage>
</organism>
<dbReference type="PANTHER" id="PTHR33474:SF3">
    <property type="entry name" value="OS01G0276900 PROTEIN"/>
    <property type="match status" value="1"/>
</dbReference>
<evidence type="ECO:0000256" key="1">
    <source>
        <dbReference type="SAM" id="MobiDB-lite"/>
    </source>
</evidence>
<reference evidence="3" key="5">
    <citation type="journal article" date="2021" name="G3 (Bethesda)">
        <title>Aegilops tauschii genome assembly Aet v5.0 features greater sequence contiguity and improved annotation.</title>
        <authorList>
            <person name="Wang L."/>
            <person name="Zhu T."/>
            <person name="Rodriguez J.C."/>
            <person name="Deal K.R."/>
            <person name="Dubcovsky J."/>
            <person name="McGuire P.E."/>
            <person name="Lux T."/>
            <person name="Spannagl M."/>
            <person name="Mayer K.F.X."/>
            <person name="Baldrich P."/>
            <person name="Meyers B.C."/>
            <person name="Huo N."/>
            <person name="Gu Y.Q."/>
            <person name="Zhou H."/>
            <person name="Devos K.M."/>
            <person name="Bennetzen J.L."/>
            <person name="Unver T."/>
            <person name="Budak H."/>
            <person name="Gulick P.J."/>
            <person name="Galiba G."/>
            <person name="Kalapos B."/>
            <person name="Nelson D.R."/>
            <person name="Li P."/>
            <person name="You F.M."/>
            <person name="Luo M.C."/>
            <person name="Dvorak J."/>
        </authorList>
    </citation>
    <scope>NUCLEOTIDE SEQUENCE [LARGE SCALE GENOMIC DNA]</scope>
    <source>
        <strain evidence="3">cv. AL8/78</strain>
    </source>
</reference>
<evidence type="ECO:0000256" key="2">
    <source>
        <dbReference type="SAM" id="Phobius"/>
    </source>
</evidence>
<accession>A0A453ER33</accession>
<sequence length="169" mass="17601">RNTSACQKPLSCLLTSDKLLGPLIGRPASGEDGEGELLGSSPPGAAGLPLLLLPRPRFVRIERAFRLAGSSPEAILLIFALSFLVLAAAVAGAGGNRKMFLPREGAAAAAVSDDGGQATPTTAEEVAVGGEMHLLLRDDEEMLARRVDLQTEDYPGSGANGRHDPRNPH</sequence>
<evidence type="ECO:0000313" key="4">
    <source>
        <dbReference type="Proteomes" id="UP000015105"/>
    </source>
</evidence>
<feature type="region of interest" description="Disordered" evidence="1">
    <location>
        <begin position="149"/>
        <end position="169"/>
    </location>
</feature>
<reference evidence="3" key="4">
    <citation type="submission" date="2019-03" db="UniProtKB">
        <authorList>
            <consortium name="EnsemblPlants"/>
        </authorList>
    </citation>
    <scope>IDENTIFICATION</scope>
</reference>
<dbReference type="Proteomes" id="UP000015105">
    <property type="component" value="Chromosome 3D"/>
</dbReference>
<dbReference type="PANTHER" id="PTHR33474">
    <property type="entry name" value="TRANSMEMBRANE PROTEIN"/>
    <property type="match status" value="1"/>
</dbReference>
<dbReference type="STRING" id="200361.A0A453ER33"/>
<evidence type="ECO:0000313" key="3">
    <source>
        <dbReference type="EnsemblPlants" id="AET3Gv20427700.1"/>
    </source>
</evidence>
<dbReference type="Gramene" id="AET3Gv20427700.1">
    <property type="protein sequence ID" value="AET3Gv20427700.1"/>
    <property type="gene ID" value="AET3Gv20427700"/>
</dbReference>